<dbReference type="AlphaFoldDB" id="A0A0K2VKK2"/>
<organism evidence="1">
    <name type="scientific">Lepeophtheirus salmonis</name>
    <name type="common">Salmon louse</name>
    <name type="synonym">Caligus salmonis</name>
    <dbReference type="NCBI Taxonomy" id="72036"/>
    <lineage>
        <taxon>Eukaryota</taxon>
        <taxon>Metazoa</taxon>
        <taxon>Ecdysozoa</taxon>
        <taxon>Arthropoda</taxon>
        <taxon>Crustacea</taxon>
        <taxon>Multicrustacea</taxon>
        <taxon>Hexanauplia</taxon>
        <taxon>Copepoda</taxon>
        <taxon>Siphonostomatoida</taxon>
        <taxon>Caligidae</taxon>
        <taxon>Lepeophtheirus</taxon>
    </lineage>
</organism>
<evidence type="ECO:0000313" key="1">
    <source>
        <dbReference type="EMBL" id="CDW50521.1"/>
    </source>
</evidence>
<reference evidence="1" key="1">
    <citation type="submission" date="2014-05" db="EMBL/GenBank/DDBJ databases">
        <authorList>
            <person name="Chronopoulou M."/>
        </authorList>
    </citation>
    <scope>NUCLEOTIDE SEQUENCE</scope>
    <source>
        <tissue evidence="1">Whole organism</tissue>
    </source>
</reference>
<dbReference type="EMBL" id="HACA01033160">
    <property type="protein sequence ID" value="CDW50521.1"/>
    <property type="molecule type" value="Transcribed_RNA"/>
</dbReference>
<proteinExistence type="predicted"/>
<protein>
    <submittedName>
        <fullName evidence="1">Uncharacterized protein</fullName>
    </submittedName>
</protein>
<name>A0A0K2VKK2_LEPSM</name>
<sequence length="23" mass="2956">MNTVEWYLPENYYLLNFNTDPYR</sequence>
<accession>A0A0K2VKK2</accession>